<evidence type="ECO:0000313" key="1">
    <source>
        <dbReference type="EMBL" id="GER60476.1"/>
    </source>
</evidence>
<dbReference type="EMBL" id="BKCG01000008">
    <property type="protein sequence ID" value="GER60476.1"/>
    <property type="molecule type" value="Genomic_DNA"/>
</dbReference>
<dbReference type="SUPFAM" id="SSF159501">
    <property type="entry name" value="EreA/ChaN-like"/>
    <property type="match status" value="1"/>
</dbReference>
<comment type="caution">
    <text evidence="1">The sequence shown here is derived from an EMBL/GenBank/DDBJ whole genome shotgun (WGS) entry which is preliminary data.</text>
</comment>
<evidence type="ECO:0000313" key="2">
    <source>
        <dbReference type="Proteomes" id="UP000326509"/>
    </source>
</evidence>
<protein>
    <recommendedName>
        <fullName evidence="3">Erythromycin esterase</fullName>
    </recommendedName>
</protein>
<sequence length="396" mass="46111">MKNRFDLNTSTLVFPENDFNIIGFGAYHGSVKTEEAELALITALTKNNAIDYYLPETDFSIAHYFNQFLKTGDTILLKDLVTVAGTRVEQERTIEIYEKWKKLKEVNDKLAIENKLEVIGIDIQVNYKYVSRHILELVNAPENTLKPLEEIRQMVKIDTTSYAFGDLSYAHNILKSFVNHVETNTEIYKNYVENIPAFNHIISNLKISFEYSKQYRDRDRVMYDNYLALDKIYHFKEKPQFLRMGFSHIEKSREGINGYPHFFARLIENEFYKNEKVLSIIGYFMDSEVVWDELYDEQGNYTGYTIEGGFGIGDYEKEYFRGIQNLKDAKISDKTLFRLNNKNSPYSINEPDLIEVIMQDNPSNSEAVKGMSTLQFIDYALLISDSKASTPIFEMD</sequence>
<proteinExistence type="predicted"/>
<organism evidence="1 2">
    <name type="scientific">Patiriisocius marinus</name>
    <dbReference type="NCBI Taxonomy" id="1397112"/>
    <lineage>
        <taxon>Bacteria</taxon>
        <taxon>Pseudomonadati</taxon>
        <taxon>Bacteroidota</taxon>
        <taxon>Flavobacteriia</taxon>
        <taxon>Flavobacteriales</taxon>
        <taxon>Flavobacteriaceae</taxon>
        <taxon>Patiriisocius</taxon>
    </lineage>
</organism>
<gene>
    <name evidence="1" type="ORF">ULMA_25840</name>
</gene>
<name>A0A5J4IZR5_9FLAO</name>
<reference evidence="1 2" key="1">
    <citation type="submission" date="2019-08" db="EMBL/GenBank/DDBJ databases">
        <title>Draft genome sequence of Ulvibacter marinus type strain NBRC 109484.</title>
        <authorList>
            <person name="Kawano K."/>
            <person name="Ushijima N."/>
            <person name="Kihara M."/>
            <person name="Itoh H."/>
        </authorList>
    </citation>
    <scope>NUCLEOTIDE SEQUENCE [LARGE SCALE GENOMIC DNA]</scope>
    <source>
        <strain evidence="1 2">NBRC 109484</strain>
    </source>
</reference>
<dbReference type="Proteomes" id="UP000326509">
    <property type="component" value="Unassembled WGS sequence"/>
</dbReference>
<evidence type="ECO:0008006" key="3">
    <source>
        <dbReference type="Google" id="ProtNLM"/>
    </source>
</evidence>
<accession>A0A5J4IZR5</accession>
<keyword evidence="2" id="KW-1185">Reference proteome</keyword>
<dbReference type="AlphaFoldDB" id="A0A5J4IZR5"/>